<dbReference type="Gene3D" id="3.40.50.1110">
    <property type="entry name" value="SGNH hydrolase"/>
    <property type="match status" value="1"/>
</dbReference>
<comment type="caution">
    <text evidence="3">The sequence shown here is derived from an EMBL/GenBank/DDBJ whole genome shotgun (WGS) entry which is preliminary data.</text>
</comment>
<evidence type="ECO:0000313" key="3">
    <source>
        <dbReference type="EMBL" id="RBW59922.1"/>
    </source>
</evidence>
<dbReference type="CDD" id="cd00229">
    <property type="entry name" value="SGNH_hydrolase"/>
    <property type="match status" value="1"/>
</dbReference>
<feature type="domain" description="SGNH hydrolase-type esterase" evidence="2">
    <location>
        <begin position="32"/>
        <end position="210"/>
    </location>
</feature>
<organism evidence="3 4">
    <name type="scientific">Phaeobacter gallaeciensis</name>
    <dbReference type="NCBI Taxonomy" id="60890"/>
    <lineage>
        <taxon>Bacteria</taxon>
        <taxon>Pseudomonadati</taxon>
        <taxon>Pseudomonadota</taxon>
        <taxon>Alphaproteobacteria</taxon>
        <taxon>Rhodobacterales</taxon>
        <taxon>Roseobacteraceae</taxon>
        <taxon>Phaeobacter</taxon>
    </lineage>
</organism>
<accession>A0A366X3W4</accession>
<dbReference type="AlphaFoldDB" id="A0A366X3W4"/>
<reference evidence="3 4" key="1">
    <citation type="submission" date="2018-07" db="EMBL/GenBank/DDBJ databases">
        <title>Modular assembly of carbohydrate-degrading microbial communities in the ocean.</title>
        <authorList>
            <person name="Enke T.N."/>
            <person name="Datta M.S."/>
            <person name="Schwartzman J.A."/>
            <person name="Cermak N."/>
            <person name="Schmitz D.A."/>
            <person name="Barrere J."/>
            <person name="Cordero O.X."/>
        </authorList>
    </citation>
    <scope>NUCLEOTIDE SEQUENCE [LARGE SCALE GENOMIC DNA]</scope>
    <source>
        <strain evidence="3 4">C3M10</strain>
    </source>
</reference>
<keyword evidence="1" id="KW-0732">Signal</keyword>
<name>A0A366X3W4_9RHOB</name>
<feature type="signal peptide" evidence="1">
    <location>
        <begin position="1"/>
        <end position="21"/>
    </location>
</feature>
<dbReference type="InterPro" id="IPR036514">
    <property type="entry name" value="SGNH_hydro_sf"/>
</dbReference>
<keyword evidence="3" id="KW-0378">Hydrolase</keyword>
<dbReference type="RefSeq" id="WP_113822277.1">
    <property type="nucleotide sequence ID" value="NZ_QOCE01000012.1"/>
</dbReference>
<evidence type="ECO:0000259" key="2">
    <source>
        <dbReference type="Pfam" id="PF13472"/>
    </source>
</evidence>
<dbReference type="Pfam" id="PF13472">
    <property type="entry name" value="Lipase_GDSL_2"/>
    <property type="match status" value="1"/>
</dbReference>
<dbReference type="Proteomes" id="UP000252706">
    <property type="component" value="Unassembled WGS sequence"/>
</dbReference>
<dbReference type="OrthoDB" id="7840049at2"/>
<sequence length="247" mass="27060">MLKKSVLFVGLLLGLATCQGAVSKDSQVRILAIGDSLMAWNSVLGSSIPKVIAEELNEPVIDHSVSGARMLTRDYSPDKKGFAVPYQYEKGPWDWVVVTGGGNDLLFGCGCGRCDKVMDQMISKDGLSGQIPDLFRRIRADGARVLYSGYLRSPNLLTPIEHCKDDGDEMEARIARLAGQEEGIVFATMAHIVPPGGLTYFAPDLIHPARKTSRLIGERLSRIIRDFDAKDKERASSDPERPVILSE</sequence>
<dbReference type="EMBL" id="QOCE01000012">
    <property type="protein sequence ID" value="RBW59922.1"/>
    <property type="molecule type" value="Genomic_DNA"/>
</dbReference>
<dbReference type="SUPFAM" id="SSF52266">
    <property type="entry name" value="SGNH hydrolase"/>
    <property type="match status" value="1"/>
</dbReference>
<evidence type="ECO:0000313" key="4">
    <source>
        <dbReference type="Proteomes" id="UP000252706"/>
    </source>
</evidence>
<proteinExistence type="predicted"/>
<dbReference type="GO" id="GO:0016788">
    <property type="term" value="F:hydrolase activity, acting on ester bonds"/>
    <property type="evidence" value="ECO:0007669"/>
    <property type="project" value="UniProtKB-ARBA"/>
</dbReference>
<gene>
    <name evidence="3" type="ORF">DS909_04600</name>
</gene>
<evidence type="ECO:0000256" key="1">
    <source>
        <dbReference type="SAM" id="SignalP"/>
    </source>
</evidence>
<protein>
    <submittedName>
        <fullName evidence="3">SGNH/GDSL hydrolase family protein</fullName>
    </submittedName>
</protein>
<feature type="chain" id="PRO_5016801985" evidence="1">
    <location>
        <begin position="22"/>
        <end position="247"/>
    </location>
</feature>
<dbReference type="InterPro" id="IPR013830">
    <property type="entry name" value="SGNH_hydro"/>
</dbReference>